<dbReference type="GO" id="GO:0005886">
    <property type="term" value="C:plasma membrane"/>
    <property type="evidence" value="ECO:0007669"/>
    <property type="project" value="TreeGrafter"/>
</dbReference>
<protein>
    <submittedName>
        <fullName evidence="7">DUF423 domain-containing protein</fullName>
    </submittedName>
</protein>
<dbReference type="AlphaFoldDB" id="A0A6I2MJV1"/>
<evidence type="ECO:0000313" key="8">
    <source>
        <dbReference type="Proteomes" id="UP000443153"/>
    </source>
</evidence>
<name>A0A6I2MJV1_9FLAO</name>
<keyword evidence="4 6" id="KW-1133">Transmembrane helix</keyword>
<comment type="caution">
    <text evidence="7">The sequence shown here is derived from an EMBL/GenBank/DDBJ whole genome shotgun (WGS) entry which is preliminary data.</text>
</comment>
<comment type="similarity">
    <text evidence="2">Belongs to the UPF0382 family.</text>
</comment>
<accession>A0A6I2MJV1</accession>
<gene>
    <name evidence="7" type="ORF">GJ691_01550</name>
</gene>
<dbReference type="OrthoDB" id="9802121at2"/>
<evidence type="ECO:0000256" key="6">
    <source>
        <dbReference type="SAM" id="Phobius"/>
    </source>
</evidence>
<proteinExistence type="inferred from homology"/>
<keyword evidence="8" id="KW-1185">Reference proteome</keyword>
<dbReference type="Proteomes" id="UP000443153">
    <property type="component" value="Unassembled WGS sequence"/>
</dbReference>
<dbReference type="Pfam" id="PF04241">
    <property type="entry name" value="DUF423"/>
    <property type="match status" value="1"/>
</dbReference>
<evidence type="ECO:0000256" key="4">
    <source>
        <dbReference type="ARBA" id="ARBA00022989"/>
    </source>
</evidence>
<dbReference type="PANTHER" id="PTHR43461:SF1">
    <property type="entry name" value="TRANSMEMBRANE PROTEIN 256"/>
    <property type="match status" value="1"/>
</dbReference>
<sequence length="132" mass="14383">MNKTIFSAGVVFGVLAVVFGAFGAHGLAKLIDADALVTYETGVRYQMYHALFLLVLANTKFLEVQKKKTVFYLTVLGVVLFSFSIYLLAINSLTSFDFKKIALLTPLGGSLLILGWLVLGYRVVKGKKGGEN</sequence>
<evidence type="ECO:0000313" key="7">
    <source>
        <dbReference type="EMBL" id="MRX62840.1"/>
    </source>
</evidence>
<dbReference type="PANTHER" id="PTHR43461">
    <property type="entry name" value="TRANSMEMBRANE PROTEIN 256"/>
    <property type="match status" value="1"/>
</dbReference>
<feature type="transmembrane region" description="Helical" evidence="6">
    <location>
        <begin position="101"/>
        <end position="124"/>
    </location>
</feature>
<evidence type="ECO:0000256" key="3">
    <source>
        <dbReference type="ARBA" id="ARBA00022692"/>
    </source>
</evidence>
<feature type="transmembrane region" description="Helical" evidence="6">
    <location>
        <begin position="70"/>
        <end position="89"/>
    </location>
</feature>
<feature type="transmembrane region" description="Helical" evidence="6">
    <location>
        <begin position="47"/>
        <end position="63"/>
    </location>
</feature>
<dbReference type="InterPro" id="IPR006696">
    <property type="entry name" value="DUF423"/>
</dbReference>
<evidence type="ECO:0000256" key="2">
    <source>
        <dbReference type="ARBA" id="ARBA00009694"/>
    </source>
</evidence>
<keyword evidence="5 6" id="KW-0472">Membrane</keyword>
<evidence type="ECO:0000256" key="1">
    <source>
        <dbReference type="ARBA" id="ARBA00004141"/>
    </source>
</evidence>
<dbReference type="EMBL" id="WKJH01000001">
    <property type="protein sequence ID" value="MRX62840.1"/>
    <property type="molecule type" value="Genomic_DNA"/>
</dbReference>
<reference evidence="7 8" key="1">
    <citation type="submission" date="2019-11" db="EMBL/GenBank/DDBJ databases">
        <title>Maribacter lutea sp. nov., a marine bacterium isolated from intertidal sand.</title>
        <authorList>
            <person name="Liu A."/>
        </authorList>
    </citation>
    <scope>NUCLEOTIDE SEQUENCE [LARGE SCALE GENOMIC DNA]</scope>
    <source>
        <strain evidence="7 8">RZ05</strain>
    </source>
</reference>
<keyword evidence="3 6" id="KW-0812">Transmembrane</keyword>
<organism evidence="7 8">
    <name type="scientific">Maribacter luteus</name>
    <dbReference type="NCBI Taxonomy" id="2594478"/>
    <lineage>
        <taxon>Bacteria</taxon>
        <taxon>Pseudomonadati</taxon>
        <taxon>Bacteroidota</taxon>
        <taxon>Flavobacteriia</taxon>
        <taxon>Flavobacteriales</taxon>
        <taxon>Flavobacteriaceae</taxon>
        <taxon>Maribacter</taxon>
    </lineage>
</organism>
<comment type="subcellular location">
    <subcellularLocation>
        <location evidence="1">Membrane</location>
        <topology evidence="1">Multi-pass membrane protein</topology>
    </subcellularLocation>
</comment>
<dbReference type="RefSeq" id="WP_154363066.1">
    <property type="nucleotide sequence ID" value="NZ_WKJH01000001.1"/>
</dbReference>
<evidence type="ECO:0000256" key="5">
    <source>
        <dbReference type="ARBA" id="ARBA00023136"/>
    </source>
</evidence>